<dbReference type="EMBL" id="AVBC01000030">
    <property type="protein sequence ID" value="ERL51287.1"/>
    <property type="molecule type" value="Genomic_DNA"/>
</dbReference>
<dbReference type="CDD" id="cd04301">
    <property type="entry name" value="NAT_SF"/>
    <property type="match status" value="1"/>
</dbReference>
<dbReference type="InterPro" id="IPR016181">
    <property type="entry name" value="Acyl_CoA_acyltransferase"/>
</dbReference>
<accession>W1N6V1</accession>
<name>W1N6V1_9GAMM</name>
<evidence type="ECO:0000313" key="2">
    <source>
        <dbReference type="EMBL" id="ERL51287.1"/>
    </source>
</evidence>
<dbReference type="RefSeq" id="WP_021819014.1">
    <property type="nucleotide sequence ID" value="NZ_AVBC01000030.1"/>
</dbReference>
<dbReference type="eggNOG" id="COG0456">
    <property type="taxonomic scope" value="Bacteria"/>
</dbReference>
<dbReference type="GO" id="GO:0016747">
    <property type="term" value="F:acyltransferase activity, transferring groups other than amino-acyl groups"/>
    <property type="evidence" value="ECO:0007669"/>
    <property type="project" value="InterPro"/>
</dbReference>
<reference evidence="2 3" key="1">
    <citation type="submission" date="2013-08" db="EMBL/GenBank/DDBJ databases">
        <title>draft genome of Halomonas huanghegensis, strain BJGMM-B45T.</title>
        <authorList>
            <person name="Miao C."/>
            <person name="Wan Y."/>
            <person name="Jin W."/>
        </authorList>
    </citation>
    <scope>NUCLEOTIDE SEQUENCE [LARGE SCALE GENOMIC DNA]</scope>
    <source>
        <strain evidence="2 3">BJGMM-B45</strain>
    </source>
</reference>
<dbReference type="OrthoDB" id="5736859at2"/>
<dbReference type="Pfam" id="PF12568">
    <property type="entry name" value="PanZ"/>
    <property type="match status" value="1"/>
</dbReference>
<dbReference type="InterPro" id="IPR040448">
    <property type="entry name" value="PanZ_GNAT"/>
</dbReference>
<dbReference type="SUPFAM" id="SSF55729">
    <property type="entry name" value="Acyl-CoA N-acyltransferases (Nat)"/>
    <property type="match status" value="1"/>
</dbReference>
<dbReference type="KEGG" id="hhu:AR456_19030"/>
<dbReference type="PATRIC" id="fig|1178482.3.peg.2056"/>
<dbReference type="Gene3D" id="3.40.630.30">
    <property type="match status" value="1"/>
</dbReference>
<evidence type="ECO:0000259" key="1">
    <source>
        <dbReference type="PROSITE" id="PS51186"/>
    </source>
</evidence>
<gene>
    <name evidence="2" type="ORF">BJB45_21515</name>
</gene>
<dbReference type="PROSITE" id="PS51186">
    <property type="entry name" value="GNAT"/>
    <property type="match status" value="1"/>
</dbReference>
<dbReference type="InterPro" id="IPR000182">
    <property type="entry name" value="GNAT_dom"/>
</dbReference>
<feature type="domain" description="N-acetyltransferase" evidence="1">
    <location>
        <begin position="10"/>
        <end position="143"/>
    </location>
</feature>
<organism evidence="2 3">
    <name type="scientific">Halomonas huangheensis</name>
    <dbReference type="NCBI Taxonomy" id="1178482"/>
    <lineage>
        <taxon>Bacteria</taxon>
        <taxon>Pseudomonadati</taxon>
        <taxon>Pseudomonadota</taxon>
        <taxon>Gammaproteobacteria</taxon>
        <taxon>Oceanospirillales</taxon>
        <taxon>Halomonadaceae</taxon>
        <taxon>Halomonas</taxon>
    </lineage>
</organism>
<protein>
    <recommendedName>
        <fullName evidence="1">N-acetyltransferase domain-containing protein</fullName>
    </recommendedName>
</protein>
<sequence length="148" mass="16686">MPVTLYRIDQDIWDADEQVRIDLARIYSDAPEERIQMPPGAYILTHLSQGFFWAAQFNDRLLGAVAVSPDEQGWRLLDLCVRKTARRRGIGSRLLALVSAEASQFGLVLRVPASQLELADQMLLQRLGYCLTRDGDYFQLDLSGDSGQ</sequence>
<dbReference type="AlphaFoldDB" id="W1N6V1"/>
<dbReference type="STRING" id="1178482.AR456_19030"/>
<proteinExistence type="predicted"/>
<evidence type="ECO:0000313" key="3">
    <source>
        <dbReference type="Proteomes" id="UP000019113"/>
    </source>
</evidence>
<comment type="caution">
    <text evidence="2">The sequence shown here is derived from an EMBL/GenBank/DDBJ whole genome shotgun (WGS) entry which is preliminary data.</text>
</comment>
<keyword evidence="3" id="KW-1185">Reference proteome</keyword>
<dbReference type="Proteomes" id="UP000019113">
    <property type="component" value="Unassembled WGS sequence"/>
</dbReference>